<dbReference type="Proteomes" id="UP000737171">
    <property type="component" value="Unassembled WGS sequence"/>
</dbReference>
<accession>A0ABX2EL72</accession>
<dbReference type="EMBL" id="JABRWJ010000006">
    <property type="protein sequence ID" value="NRF69420.1"/>
    <property type="molecule type" value="Genomic_DNA"/>
</dbReference>
<evidence type="ECO:0000313" key="2">
    <source>
        <dbReference type="Proteomes" id="UP000737171"/>
    </source>
</evidence>
<name>A0ABX2EL72_9BURK</name>
<evidence type="ECO:0000313" key="1">
    <source>
        <dbReference type="EMBL" id="NRF69420.1"/>
    </source>
</evidence>
<protein>
    <submittedName>
        <fullName evidence="1">Uncharacterized protein</fullName>
    </submittedName>
</protein>
<sequence>MAGSVDDSIAQMNQAAADNAKLMAASIDCNVKIQTASSTTNTVNGASSAGGEVAKQVGQDIRMAAKAS</sequence>
<organism evidence="1 2">
    <name type="scientific">Pseudaquabacterium terrae</name>
    <dbReference type="NCBI Taxonomy" id="2732868"/>
    <lineage>
        <taxon>Bacteria</taxon>
        <taxon>Pseudomonadati</taxon>
        <taxon>Pseudomonadota</taxon>
        <taxon>Betaproteobacteria</taxon>
        <taxon>Burkholderiales</taxon>
        <taxon>Sphaerotilaceae</taxon>
        <taxon>Pseudaquabacterium</taxon>
    </lineage>
</organism>
<proteinExistence type="predicted"/>
<comment type="caution">
    <text evidence="1">The sequence shown here is derived from an EMBL/GenBank/DDBJ whole genome shotgun (WGS) entry which is preliminary data.</text>
</comment>
<dbReference type="RefSeq" id="WP_173126258.1">
    <property type="nucleotide sequence ID" value="NZ_JABRWJ010000006.1"/>
</dbReference>
<reference evidence="1 2" key="1">
    <citation type="submission" date="2020-05" db="EMBL/GenBank/DDBJ databases">
        <title>Aquincola sp. isolate from soil.</title>
        <authorList>
            <person name="Han J."/>
            <person name="Kim D.-U."/>
        </authorList>
    </citation>
    <scope>NUCLEOTIDE SEQUENCE [LARGE SCALE GENOMIC DNA]</scope>
    <source>
        <strain evidence="1 2">S2</strain>
    </source>
</reference>
<keyword evidence="2" id="KW-1185">Reference proteome</keyword>
<gene>
    <name evidence="1" type="ORF">HLB44_20680</name>
</gene>